<accession>A0A8S2V937</accession>
<protein>
    <submittedName>
        <fullName evidence="1">Uncharacterized protein</fullName>
    </submittedName>
</protein>
<dbReference type="GO" id="GO:0032040">
    <property type="term" value="C:small-subunit processome"/>
    <property type="evidence" value="ECO:0007669"/>
    <property type="project" value="TreeGrafter"/>
</dbReference>
<sequence length="63" mass="7086">ASIEGKHDLGYARKETDKVTGKKLTFGRAYRSISYTLDGNYILAGGRSKYISLYNVQEQILVK</sequence>
<dbReference type="GO" id="GO:0000462">
    <property type="term" value="P:maturation of SSU-rRNA from tricistronic rRNA transcript (SSU-rRNA, 5.8S rRNA, LSU-rRNA)"/>
    <property type="evidence" value="ECO:0007669"/>
    <property type="project" value="TreeGrafter"/>
</dbReference>
<name>A0A8S2V937_9BILA</name>
<dbReference type="PANTHER" id="PTHR19858">
    <property type="entry name" value="WD40 REPEAT PROTEIN"/>
    <property type="match status" value="1"/>
</dbReference>
<evidence type="ECO:0000313" key="2">
    <source>
        <dbReference type="Proteomes" id="UP000681967"/>
    </source>
</evidence>
<organism evidence="1 2">
    <name type="scientific">Rotaria magnacalcarata</name>
    <dbReference type="NCBI Taxonomy" id="392030"/>
    <lineage>
        <taxon>Eukaryota</taxon>
        <taxon>Metazoa</taxon>
        <taxon>Spiralia</taxon>
        <taxon>Gnathifera</taxon>
        <taxon>Rotifera</taxon>
        <taxon>Eurotatoria</taxon>
        <taxon>Bdelloidea</taxon>
        <taxon>Philodinida</taxon>
        <taxon>Philodinidae</taxon>
        <taxon>Rotaria</taxon>
    </lineage>
</organism>
<dbReference type="PANTHER" id="PTHR19858:SF0">
    <property type="entry name" value="PERIODIC TRYPTOPHAN PROTEIN 2 HOMOLOG"/>
    <property type="match status" value="1"/>
</dbReference>
<feature type="non-terminal residue" evidence="1">
    <location>
        <position position="63"/>
    </location>
</feature>
<dbReference type="AlphaFoldDB" id="A0A8S2V937"/>
<reference evidence="1" key="1">
    <citation type="submission" date="2021-02" db="EMBL/GenBank/DDBJ databases">
        <authorList>
            <person name="Nowell W R."/>
        </authorList>
    </citation>
    <scope>NUCLEOTIDE SEQUENCE</scope>
</reference>
<feature type="non-terminal residue" evidence="1">
    <location>
        <position position="1"/>
    </location>
</feature>
<comment type="caution">
    <text evidence="1">The sequence shown here is derived from an EMBL/GenBank/DDBJ whole genome shotgun (WGS) entry which is preliminary data.</text>
</comment>
<dbReference type="GO" id="GO:0034388">
    <property type="term" value="C:Pwp2p-containing subcomplex of 90S preribosome"/>
    <property type="evidence" value="ECO:0007669"/>
    <property type="project" value="TreeGrafter"/>
</dbReference>
<dbReference type="GO" id="GO:0000028">
    <property type="term" value="P:ribosomal small subunit assembly"/>
    <property type="evidence" value="ECO:0007669"/>
    <property type="project" value="TreeGrafter"/>
</dbReference>
<dbReference type="InterPro" id="IPR027145">
    <property type="entry name" value="PWP2"/>
</dbReference>
<proteinExistence type="predicted"/>
<evidence type="ECO:0000313" key="1">
    <source>
        <dbReference type="EMBL" id="CAF4386349.1"/>
    </source>
</evidence>
<dbReference type="Proteomes" id="UP000681967">
    <property type="component" value="Unassembled WGS sequence"/>
</dbReference>
<dbReference type="EMBL" id="CAJOBH010052583">
    <property type="protein sequence ID" value="CAF4386349.1"/>
    <property type="molecule type" value="Genomic_DNA"/>
</dbReference>
<gene>
    <name evidence="1" type="ORF">BYL167_LOCUS30956</name>
</gene>